<accession>A0A0F9R0J0</accession>
<evidence type="ECO:0000313" key="1">
    <source>
        <dbReference type="EMBL" id="KKN10988.1"/>
    </source>
</evidence>
<sequence>MKKNHNNEFERIAELYRKTSFKDYARNQRIQG</sequence>
<gene>
    <name evidence="1" type="ORF">LCGC14_1031130</name>
</gene>
<reference evidence="1" key="1">
    <citation type="journal article" date="2015" name="Nature">
        <title>Complex archaea that bridge the gap between prokaryotes and eukaryotes.</title>
        <authorList>
            <person name="Spang A."/>
            <person name="Saw J.H."/>
            <person name="Jorgensen S.L."/>
            <person name="Zaremba-Niedzwiedzka K."/>
            <person name="Martijn J."/>
            <person name="Lind A.E."/>
            <person name="van Eijk R."/>
            <person name="Schleper C."/>
            <person name="Guy L."/>
            <person name="Ettema T.J."/>
        </authorList>
    </citation>
    <scope>NUCLEOTIDE SEQUENCE</scope>
</reference>
<dbReference type="AlphaFoldDB" id="A0A0F9R0J0"/>
<proteinExistence type="predicted"/>
<dbReference type="EMBL" id="LAZR01004186">
    <property type="protein sequence ID" value="KKN10988.1"/>
    <property type="molecule type" value="Genomic_DNA"/>
</dbReference>
<name>A0A0F9R0J0_9ZZZZ</name>
<protein>
    <submittedName>
        <fullName evidence="1">Uncharacterized protein</fullName>
    </submittedName>
</protein>
<organism evidence="1">
    <name type="scientific">marine sediment metagenome</name>
    <dbReference type="NCBI Taxonomy" id="412755"/>
    <lineage>
        <taxon>unclassified sequences</taxon>
        <taxon>metagenomes</taxon>
        <taxon>ecological metagenomes</taxon>
    </lineage>
</organism>
<comment type="caution">
    <text evidence="1">The sequence shown here is derived from an EMBL/GenBank/DDBJ whole genome shotgun (WGS) entry which is preliminary data.</text>
</comment>